<evidence type="ECO:0000313" key="6">
    <source>
        <dbReference type="Proteomes" id="UP000306409"/>
    </source>
</evidence>
<dbReference type="EMBL" id="CP061336">
    <property type="protein sequence ID" value="QNU66254.1"/>
    <property type="molecule type" value="Genomic_DNA"/>
</dbReference>
<dbReference type="KEGG" id="rher:EHE19_015410"/>
<dbReference type="RefSeq" id="WP_171003537.1">
    <property type="nucleotide sequence ID" value="NZ_CP061336.1"/>
</dbReference>
<dbReference type="Gene3D" id="3.40.50.880">
    <property type="match status" value="1"/>
</dbReference>
<dbReference type="CDD" id="cd01743">
    <property type="entry name" value="GATase1_Anthranilate_Synthase"/>
    <property type="match status" value="1"/>
</dbReference>
<dbReference type="AlphaFoldDB" id="A0A7H1VLJ2"/>
<dbReference type="Pfam" id="PF00425">
    <property type="entry name" value="Chorismate_bind"/>
    <property type="match status" value="1"/>
</dbReference>
<dbReference type="PRINTS" id="PR00096">
    <property type="entry name" value="GATASE"/>
</dbReference>
<dbReference type="PANTHER" id="PTHR11236">
    <property type="entry name" value="AMINOBENZOATE/ANTHRANILATE SYNTHASE"/>
    <property type="match status" value="1"/>
</dbReference>
<dbReference type="PRINTS" id="PR00097">
    <property type="entry name" value="ANTSNTHASEII"/>
</dbReference>
<reference evidence="5 6" key="1">
    <citation type="submission" date="2020-09" db="EMBL/GenBank/DDBJ databases">
        <title>Characterization and genome sequencing of Ruminiclostridium sp. nov. MA18.</title>
        <authorList>
            <person name="Rettenmaier R."/>
            <person name="Kowollik M.-L."/>
            <person name="Liebl W."/>
            <person name="Zverlov V."/>
        </authorList>
    </citation>
    <scope>NUCLEOTIDE SEQUENCE [LARGE SCALE GENOMIC DNA]</scope>
    <source>
        <strain evidence="5 6">MA18</strain>
    </source>
</reference>
<evidence type="ECO:0000259" key="2">
    <source>
        <dbReference type="Pfam" id="PF00117"/>
    </source>
</evidence>
<feature type="domain" description="Chorismate-utilising enzyme C-terminal" evidence="3">
    <location>
        <begin position="438"/>
        <end position="692"/>
    </location>
</feature>
<organism evidence="5 6">
    <name type="scientific">Ruminiclostridium herbifermentans</name>
    <dbReference type="NCBI Taxonomy" id="2488810"/>
    <lineage>
        <taxon>Bacteria</taxon>
        <taxon>Bacillati</taxon>
        <taxon>Bacillota</taxon>
        <taxon>Clostridia</taxon>
        <taxon>Eubacteriales</taxon>
        <taxon>Oscillospiraceae</taxon>
        <taxon>Ruminiclostridium</taxon>
    </lineage>
</organism>
<dbReference type="Proteomes" id="UP000306409">
    <property type="component" value="Chromosome"/>
</dbReference>
<name>A0A7H1VLJ2_9FIRM</name>
<dbReference type="GO" id="GO:0000162">
    <property type="term" value="P:L-tryptophan biosynthetic process"/>
    <property type="evidence" value="ECO:0007669"/>
    <property type="project" value="TreeGrafter"/>
</dbReference>
<dbReference type="GO" id="GO:0003824">
    <property type="term" value="F:catalytic activity"/>
    <property type="evidence" value="ECO:0007669"/>
    <property type="project" value="UniProtKB-ARBA"/>
</dbReference>
<feature type="domain" description="Anthranilate synthase component I N-terminal" evidence="4">
    <location>
        <begin position="248"/>
        <end position="383"/>
    </location>
</feature>
<keyword evidence="1" id="KW-0315">Glutamine amidotransferase</keyword>
<dbReference type="SUPFAM" id="SSF56322">
    <property type="entry name" value="ADC synthase"/>
    <property type="match status" value="1"/>
</dbReference>
<dbReference type="InterPro" id="IPR005801">
    <property type="entry name" value="ADC_synthase"/>
</dbReference>
<proteinExistence type="predicted"/>
<gene>
    <name evidence="5" type="ORF">EHE19_015410</name>
</gene>
<dbReference type="Pfam" id="PF00117">
    <property type="entry name" value="GATase"/>
    <property type="match status" value="1"/>
</dbReference>
<dbReference type="InterPro" id="IPR017926">
    <property type="entry name" value="GATASE"/>
</dbReference>
<dbReference type="PRINTS" id="PR00099">
    <property type="entry name" value="CPSGATASE"/>
</dbReference>
<evidence type="ECO:0000256" key="1">
    <source>
        <dbReference type="ARBA" id="ARBA00022962"/>
    </source>
</evidence>
<dbReference type="NCBIfam" id="TIGR00566">
    <property type="entry name" value="trpG_papA"/>
    <property type="match status" value="1"/>
</dbReference>
<dbReference type="InterPro" id="IPR006805">
    <property type="entry name" value="Anth_synth_I_N"/>
</dbReference>
<evidence type="ECO:0000313" key="5">
    <source>
        <dbReference type="EMBL" id="QNU66254.1"/>
    </source>
</evidence>
<evidence type="ECO:0000259" key="4">
    <source>
        <dbReference type="Pfam" id="PF04715"/>
    </source>
</evidence>
<dbReference type="Pfam" id="PF04715">
    <property type="entry name" value="Anth_synt_I_N"/>
    <property type="match status" value="1"/>
</dbReference>
<feature type="domain" description="Glutamine amidotransferase" evidence="2">
    <location>
        <begin position="4"/>
        <end position="184"/>
    </location>
</feature>
<protein>
    <submittedName>
        <fullName evidence="5">Chorismate-binding protein</fullName>
    </submittedName>
</protein>
<dbReference type="FunFam" id="3.40.50.880:FF:000003">
    <property type="entry name" value="Anthranilate synthase component II"/>
    <property type="match status" value="1"/>
</dbReference>
<evidence type="ECO:0000259" key="3">
    <source>
        <dbReference type="Pfam" id="PF00425"/>
    </source>
</evidence>
<dbReference type="SUPFAM" id="SSF52317">
    <property type="entry name" value="Class I glutamine amidotransferase-like"/>
    <property type="match status" value="1"/>
</dbReference>
<sequence>MKILLIDNYDSFTFNVYQYLLELGNDVYCVRNDAISLEKIQELSPDAIFLSPGPGTPSEAGICIDVIKRFAGDISIFGICLGHQAIGEAFGGKIIHANSLFHGKMSRITTFDKGIMSEFKEGFIATRYHSLVVDRDTLPECFDITCETEDGQIMGIKHKKYNIEGVQFHPESVMTEKGKDMLKTYLDRTRKYIRNFENLNVGENFCIEKKEKAIQATAFKEVIQSAVKLKTDQNAFEILKKIQFSFGEKNSCILDSVDGPVEDCGSSYIGVFPKFEIIIKDKKMLIDSKNDEIKNLFINNFSDMYDSANNVFCLGDKKFSDIYPIIKSMFKTVRKHDFNLNISQGLIGYFSYDYFRYIEKVEKKNIDVLNLPDVHLCYFSTIIHVLKDSSDLIIVSNYLDDECYANEQKLLDVLPSEIIYPDEIPSGDILSITSNMKKEDFIAKVEKAKKYIYEGDIFQVQIGRRLCINKKIEPLRLYKKLREMNPSPYMFYWNAGEYQIISNSPELQLRVEDLNVKIRPIAGTSKGKGVNEEEKEKLLNELVNDAKEQAEHIMLVDLARNDIGRVATAGTVKVSKLMRAEEFSHVFHLISNVEGNISKDSNTMELFESTFPAGTLSGAPKVRALEIIEELEDEQRGPYGGAFGIFDFNGNAITSIIIRSVLRKGDNLYLQASAGIVADSIPESEWNEIEHKTAAIKEALEKLDV</sequence>
<dbReference type="PANTHER" id="PTHR11236:SF9">
    <property type="entry name" value="ANTHRANILATE SYNTHASE COMPONENT 1"/>
    <property type="match status" value="1"/>
</dbReference>
<dbReference type="Gene3D" id="3.60.120.10">
    <property type="entry name" value="Anthranilate synthase"/>
    <property type="match status" value="1"/>
</dbReference>
<accession>A0A7H1VLJ2</accession>
<dbReference type="PROSITE" id="PS51273">
    <property type="entry name" value="GATASE_TYPE_1"/>
    <property type="match status" value="1"/>
</dbReference>
<keyword evidence="6" id="KW-1185">Reference proteome</keyword>
<dbReference type="InterPro" id="IPR029062">
    <property type="entry name" value="Class_I_gatase-like"/>
</dbReference>
<dbReference type="InterPro" id="IPR006221">
    <property type="entry name" value="TrpG/PapA_dom"/>
</dbReference>
<dbReference type="InterPro" id="IPR015890">
    <property type="entry name" value="Chorismate_C"/>
</dbReference>
<dbReference type="InterPro" id="IPR019999">
    <property type="entry name" value="Anth_synth_I-like"/>
</dbReference>